<evidence type="ECO:0000313" key="3">
    <source>
        <dbReference type="Proteomes" id="UP001501196"/>
    </source>
</evidence>
<keyword evidence="1" id="KW-0472">Membrane</keyword>
<evidence type="ECO:0000313" key="2">
    <source>
        <dbReference type="EMBL" id="GAA2030462.1"/>
    </source>
</evidence>
<evidence type="ECO:0000256" key="1">
    <source>
        <dbReference type="SAM" id="Phobius"/>
    </source>
</evidence>
<keyword evidence="1" id="KW-0812">Transmembrane</keyword>
<gene>
    <name evidence="2" type="ORF">GCM10009819_12760</name>
</gene>
<keyword evidence="3" id="KW-1185">Reference proteome</keyword>
<dbReference type="Proteomes" id="UP001501196">
    <property type="component" value="Unassembled WGS sequence"/>
</dbReference>
<organism evidence="2 3">
    <name type="scientific">Agromyces tropicus</name>
    <dbReference type="NCBI Taxonomy" id="555371"/>
    <lineage>
        <taxon>Bacteria</taxon>
        <taxon>Bacillati</taxon>
        <taxon>Actinomycetota</taxon>
        <taxon>Actinomycetes</taxon>
        <taxon>Micrococcales</taxon>
        <taxon>Microbacteriaceae</taxon>
        <taxon>Agromyces</taxon>
    </lineage>
</organism>
<dbReference type="RefSeq" id="WP_344370583.1">
    <property type="nucleotide sequence ID" value="NZ_BAAAPW010000002.1"/>
</dbReference>
<keyword evidence="1" id="KW-1133">Transmembrane helix</keyword>
<evidence type="ECO:0008006" key="4">
    <source>
        <dbReference type="Google" id="ProtNLM"/>
    </source>
</evidence>
<accession>A0ABP5FS70</accession>
<feature type="transmembrane region" description="Helical" evidence="1">
    <location>
        <begin position="37"/>
        <end position="60"/>
    </location>
</feature>
<protein>
    <recommendedName>
        <fullName evidence="4">Serine/threonine protein kinase</fullName>
    </recommendedName>
</protein>
<comment type="caution">
    <text evidence="2">The sequence shown here is derived from an EMBL/GenBank/DDBJ whole genome shotgun (WGS) entry which is preliminary data.</text>
</comment>
<dbReference type="EMBL" id="BAAAPW010000002">
    <property type="protein sequence ID" value="GAA2030462.1"/>
    <property type="molecule type" value="Genomic_DNA"/>
</dbReference>
<sequence length="276" mass="29060">MSSEPQSPSERDIHLRQVLVATATASTTDTPRRGRTVVGSIVAFALAGAVTGGAISAAALTRTAEPEPTSISVVEMTEGIVRDDTELFGTPFVISSFGETEIDLGPAPAGASSLILALHCLDPGTYQEVVDGTQIGAVTCTERDADFTNGGGVIPITVEDDSEDHTLQIVADASQRYVIWASWATPALKAEASEAQQAALADGVVTEAEYRDGFARYAACMTDAGHPLLRIDESGTIIDYSNTAEAVNSGKDQRCYDSEFANLDVAWQLDQEANAE</sequence>
<name>A0ABP5FS70_9MICO</name>
<proteinExistence type="predicted"/>
<reference evidence="3" key="1">
    <citation type="journal article" date="2019" name="Int. J. Syst. Evol. Microbiol.">
        <title>The Global Catalogue of Microorganisms (GCM) 10K type strain sequencing project: providing services to taxonomists for standard genome sequencing and annotation.</title>
        <authorList>
            <consortium name="The Broad Institute Genomics Platform"/>
            <consortium name="The Broad Institute Genome Sequencing Center for Infectious Disease"/>
            <person name="Wu L."/>
            <person name="Ma J."/>
        </authorList>
    </citation>
    <scope>NUCLEOTIDE SEQUENCE [LARGE SCALE GENOMIC DNA]</scope>
    <source>
        <strain evidence="3">JCM 15672</strain>
    </source>
</reference>